<dbReference type="RefSeq" id="XP_004344295.1">
    <property type="nucleotide sequence ID" value="XM_004344245.2"/>
</dbReference>
<evidence type="ECO:0000256" key="1">
    <source>
        <dbReference type="ARBA" id="ARBA00004245"/>
    </source>
</evidence>
<dbReference type="Gene3D" id="1.25.40.10">
    <property type="entry name" value="Tetratricopeptide repeat domain"/>
    <property type="match status" value="1"/>
</dbReference>
<keyword evidence="5" id="KW-0802">TPR repeat</keyword>
<keyword evidence="3" id="KW-0963">Cytoplasm</keyword>
<evidence type="ECO:0000256" key="5">
    <source>
        <dbReference type="ARBA" id="ARBA00022803"/>
    </source>
</evidence>
<dbReference type="GO" id="GO:0005739">
    <property type="term" value="C:mitochondrion"/>
    <property type="evidence" value="ECO:0007669"/>
    <property type="project" value="TreeGrafter"/>
</dbReference>
<keyword evidence="4" id="KW-0677">Repeat</keyword>
<evidence type="ECO:0000313" key="10">
    <source>
        <dbReference type="EMBL" id="KJE96333.1"/>
    </source>
</evidence>
<organism evidence="10 11">
    <name type="scientific">Capsaspora owczarzaki (strain ATCC 30864)</name>
    <dbReference type="NCBI Taxonomy" id="595528"/>
    <lineage>
        <taxon>Eukaryota</taxon>
        <taxon>Filasterea</taxon>
        <taxon>Capsaspora</taxon>
    </lineage>
</organism>
<feature type="compositionally biased region" description="Low complexity" evidence="9">
    <location>
        <begin position="49"/>
        <end position="65"/>
    </location>
</feature>
<evidence type="ECO:0000256" key="4">
    <source>
        <dbReference type="ARBA" id="ARBA00022737"/>
    </source>
</evidence>
<accession>A0A0D2WVP2</accession>
<dbReference type="AlphaFoldDB" id="A0A0D2WVP2"/>
<evidence type="ECO:0000256" key="3">
    <source>
        <dbReference type="ARBA" id="ARBA00022490"/>
    </source>
</evidence>
<proteinExistence type="predicted"/>
<dbReference type="OrthoDB" id="69711at2759"/>
<keyword evidence="11" id="KW-1185">Reference proteome</keyword>
<evidence type="ECO:0000256" key="9">
    <source>
        <dbReference type="SAM" id="MobiDB-lite"/>
    </source>
</evidence>
<reference evidence="11" key="1">
    <citation type="submission" date="2011-02" db="EMBL/GenBank/DDBJ databases">
        <title>The Genome Sequence of Capsaspora owczarzaki ATCC 30864.</title>
        <authorList>
            <person name="Russ C."/>
            <person name="Cuomo C."/>
            <person name="Burger G."/>
            <person name="Gray M.W."/>
            <person name="Holland P.W.H."/>
            <person name="King N."/>
            <person name="Lang F.B.F."/>
            <person name="Roger A.J."/>
            <person name="Ruiz-Trillo I."/>
            <person name="Young S.K."/>
            <person name="Zeng Q."/>
            <person name="Gargeya S."/>
            <person name="Alvarado L."/>
            <person name="Berlin A."/>
            <person name="Chapman S.B."/>
            <person name="Chen Z."/>
            <person name="Freedman E."/>
            <person name="Gellesch M."/>
            <person name="Goldberg J."/>
            <person name="Griggs A."/>
            <person name="Gujja S."/>
            <person name="Heilman E."/>
            <person name="Heiman D."/>
            <person name="Howarth C."/>
            <person name="Mehta T."/>
            <person name="Neiman D."/>
            <person name="Pearson M."/>
            <person name="Roberts A."/>
            <person name="Saif S."/>
            <person name="Shea T."/>
            <person name="Shenoy N."/>
            <person name="Sisk P."/>
            <person name="Stolte C."/>
            <person name="Sykes S."/>
            <person name="White J."/>
            <person name="Yandava C."/>
            <person name="Haas B."/>
            <person name="Nusbaum C."/>
            <person name="Birren B."/>
        </authorList>
    </citation>
    <scope>NUCLEOTIDE SEQUENCE</scope>
    <source>
        <strain evidence="11">ATCC 30864</strain>
    </source>
</reference>
<dbReference type="EMBL" id="KE346371">
    <property type="protein sequence ID" value="KJE96333.1"/>
    <property type="molecule type" value="Genomic_DNA"/>
</dbReference>
<name>A0A0D2WVP2_CAPO3</name>
<dbReference type="GO" id="GO:0097431">
    <property type="term" value="C:mitotic spindle pole"/>
    <property type="evidence" value="ECO:0007669"/>
    <property type="project" value="TreeGrafter"/>
</dbReference>
<evidence type="ECO:0000256" key="7">
    <source>
        <dbReference type="ARBA" id="ARBA00039966"/>
    </source>
</evidence>
<protein>
    <recommendedName>
        <fullName evidence="7">Regulator of microtubule dynamics protein 1</fullName>
    </recommendedName>
    <alternativeName>
        <fullName evidence="8">Protein FAM82B</fullName>
    </alternativeName>
</protein>
<evidence type="ECO:0000256" key="2">
    <source>
        <dbReference type="ARBA" id="ARBA00011375"/>
    </source>
</evidence>
<gene>
    <name evidence="10" type="ORF">CAOG_006674</name>
</gene>
<dbReference type="GO" id="GO:0008017">
    <property type="term" value="F:microtubule binding"/>
    <property type="evidence" value="ECO:0007669"/>
    <property type="project" value="TreeGrafter"/>
</dbReference>
<comment type="subcellular location">
    <subcellularLocation>
        <location evidence="1">Cytoplasm</location>
        <location evidence="1">Cytoskeleton</location>
    </subcellularLocation>
</comment>
<dbReference type="InParanoid" id="A0A0D2WVP2"/>
<sequence length="390" mass="42824">MIRSVAFELTKRASSSSVAAVAASMRATTRCAAVAATSAVVRGMSTSANNNNQQEQDKQQQNNEQSESTASKLTKPGFVAAAAVALVVWQLESRGERFGASVDGGHQSQEPRGLISSWVAKALGHSTVRANARLSEDSNVRALIAEAAMGKTGSRQFTSLMTTVCQHADRLYDGGHMDDLYAFLHATMAADSPLKSGAIAWRAARAARERSLATTDAELKKKLVYEAYELAKRAIEYDPSDFACHKWLGITISDVGEYEGVKVKISNAFTIKKHFDEAVRLNPDDPTSRHLVGMWCFTFADMPWYQRKIAATLFATPPSATYDEALGHFVAAENIEPGFYVKNTLMIGKVYLRMGQKEEAKKYLTKTIFQAKTEADRESLEEAKQILEKM</sequence>
<dbReference type="eggNOG" id="ENOG502QSJV">
    <property type="taxonomic scope" value="Eukaryota"/>
</dbReference>
<dbReference type="InterPro" id="IPR049039">
    <property type="entry name" value="RMD1-3_a_helical_rpt"/>
</dbReference>
<comment type="subunit">
    <text evidence="2">Interacts with microtubules.</text>
</comment>
<dbReference type="PANTHER" id="PTHR16056">
    <property type="entry name" value="REGULATOR OF MICROTUBULE DYNAMICS PROTEIN"/>
    <property type="match status" value="1"/>
</dbReference>
<dbReference type="InterPro" id="IPR011990">
    <property type="entry name" value="TPR-like_helical_dom_sf"/>
</dbReference>
<feature type="region of interest" description="Disordered" evidence="9">
    <location>
        <begin position="47"/>
        <end position="72"/>
    </location>
</feature>
<dbReference type="STRING" id="595528.A0A0D2WVP2"/>
<evidence type="ECO:0000256" key="6">
    <source>
        <dbReference type="ARBA" id="ARBA00023212"/>
    </source>
</evidence>
<evidence type="ECO:0000256" key="8">
    <source>
        <dbReference type="ARBA" id="ARBA00041958"/>
    </source>
</evidence>
<dbReference type="PANTHER" id="PTHR16056:SF16">
    <property type="entry name" value="REGULATOR OF MICROTUBULE DYNAMICS PROTEIN 1"/>
    <property type="match status" value="1"/>
</dbReference>
<dbReference type="SUPFAM" id="SSF48452">
    <property type="entry name" value="TPR-like"/>
    <property type="match status" value="1"/>
</dbReference>
<dbReference type="PhylomeDB" id="A0A0D2WVP2"/>
<evidence type="ECO:0000313" key="11">
    <source>
        <dbReference type="Proteomes" id="UP000008743"/>
    </source>
</evidence>
<dbReference type="Proteomes" id="UP000008743">
    <property type="component" value="Unassembled WGS sequence"/>
</dbReference>
<dbReference type="GO" id="GO:0005876">
    <property type="term" value="C:spindle microtubule"/>
    <property type="evidence" value="ECO:0007669"/>
    <property type="project" value="TreeGrafter"/>
</dbReference>
<dbReference type="Pfam" id="PF21033">
    <property type="entry name" value="RMD1-3"/>
    <property type="match status" value="1"/>
</dbReference>
<keyword evidence="6" id="KW-0206">Cytoskeleton</keyword>